<evidence type="ECO:0000313" key="3">
    <source>
        <dbReference type="Proteomes" id="UP000807342"/>
    </source>
</evidence>
<reference evidence="2" key="1">
    <citation type="submission" date="2020-11" db="EMBL/GenBank/DDBJ databases">
        <authorList>
            <consortium name="DOE Joint Genome Institute"/>
            <person name="Ahrendt S."/>
            <person name="Riley R."/>
            <person name="Andreopoulos W."/>
            <person name="Labutti K."/>
            <person name="Pangilinan J."/>
            <person name="Ruiz-Duenas F.J."/>
            <person name="Barrasa J.M."/>
            <person name="Sanchez-Garcia M."/>
            <person name="Camarero S."/>
            <person name="Miyauchi S."/>
            <person name="Serrano A."/>
            <person name="Linde D."/>
            <person name="Babiker R."/>
            <person name="Drula E."/>
            <person name="Ayuso-Fernandez I."/>
            <person name="Pacheco R."/>
            <person name="Padilla G."/>
            <person name="Ferreira P."/>
            <person name="Barriuso J."/>
            <person name="Kellner H."/>
            <person name="Castanera R."/>
            <person name="Alfaro M."/>
            <person name="Ramirez L."/>
            <person name="Pisabarro A.G."/>
            <person name="Kuo A."/>
            <person name="Tritt A."/>
            <person name="Lipzen A."/>
            <person name="He G."/>
            <person name="Yan M."/>
            <person name="Ng V."/>
            <person name="Cullen D."/>
            <person name="Martin F."/>
            <person name="Rosso M.-N."/>
            <person name="Henrissat B."/>
            <person name="Hibbett D."/>
            <person name="Martinez A.T."/>
            <person name="Grigoriev I.V."/>
        </authorList>
    </citation>
    <scope>NUCLEOTIDE SEQUENCE</scope>
    <source>
        <strain evidence="2">MF-IS2</strain>
    </source>
</reference>
<accession>A0A9P5X452</accession>
<sequence>MLAGPVVSLFNQVHQVLVPSEFPTYGQLAGNTFLDLPRPQADGERASPTPLPLSDISHNLAQVIQSTAKAAYADGCIVGYNSTASKQFQQTSLVSSRQFTIALGGLDTVVVFVLIILVHIVNTTDMQLFSLQALEEIYHNESALYSK</sequence>
<organism evidence="2 3">
    <name type="scientific">Macrolepiota fuliginosa MF-IS2</name>
    <dbReference type="NCBI Taxonomy" id="1400762"/>
    <lineage>
        <taxon>Eukaryota</taxon>
        <taxon>Fungi</taxon>
        <taxon>Dikarya</taxon>
        <taxon>Basidiomycota</taxon>
        <taxon>Agaricomycotina</taxon>
        <taxon>Agaricomycetes</taxon>
        <taxon>Agaricomycetidae</taxon>
        <taxon>Agaricales</taxon>
        <taxon>Agaricineae</taxon>
        <taxon>Agaricaceae</taxon>
        <taxon>Macrolepiota</taxon>
    </lineage>
</organism>
<keyword evidence="3" id="KW-1185">Reference proteome</keyword>
<keyword evidence="1" id="KW-1133">Transmembrane helix</keyword>
<dbReference type="AlphaFoldDB" id="A0A9P5X452"/>
<dbReference type="EMBL" id="MU151619">
    <property type="protein sequence ID" value="KAF9442501.1"/>
    <property type="molecule type" value="Genomic_DNA"/>
</dbReference>
<keyword evidence="1" id="KW-0472">Membrane</keyword>
<evidence type="ECO:0000256" key="1">
    <source>
        <dbReference type="SAM" id="Phobius"/>
    </source>
</evidence>
<proteinExistence type="predicted"/>
<keyword evidence="1" id="KW-0812">Transmembrane</keyword>
<feature type="transmembrane region" description="Helical" evidence="1">
    <location>
        <begin position="99"/>
        <end position="121"/>
    </location>
</feature>
<evidence type="ECO:0000313" key="2">
    <source>
        <dbReference type="EMBL" id="KAF9442501.1"/>
    </source>
</evidence>
<gene>
    <name evidence="2" type="ORF">P691DRAFT_765152</name>
</gene>
<comment type="caution">
    <text evidence="2">The sequence shown here is derived from an EMBL/GenBank/DDBJ whole genome shotgun (WGS) entry which is preliminary data.</text>
</comment>
<name>A0A9P5X452_9AGAR</name>
<dbReference type="Proteomes" id="UP000807342">
    <property type="component" value="Unassembled WGS sequence"/>
</dbReference>
<protein>
    <submittedName>
        <fullName evidence="2">Uncharacterized protein</fullName>
    </submittedName>
</protein>